<feature type="region of interest" description="Disordered" evidence="1">
    <location>
        <begin position="248"/>
        <end position="290"/>
    </location>
</feature>
<proteinExistence type="predicted"/>
<keyword evidence="3" id="KW-1185">Reference proteome</keyword>
<feature type="compositionally biased region" description="Basic residues" evidence="1">
    <location>
        <begin position="278"/>
        <end position="290"/>
    </location>
</feature>
<comment type="caution">
    <text evidence="2">The sequence shown here is derived from an EMBL/GenBank/DDBJ whole genome shotgun (WGS) entry which is preliminary data.</text>
</comment>
<feature type="compositionally biased region" description="Low complexity" evidence="1">
    <location>
        <begin position="69"/>
        <end position="81"/>
    </location>
</feature>
<feature type="compositionally biased region" description="Polar residues" evidence="1">
    <location>
        <begin position="82"/>
        <end position="94"/>
    </location>
</feature>
<feature type="compositionally biased region" description="Basic and acidic residues" evidence="1">
    <location>
        <begin position="268"/>
        <end position="277"/>
    </location>
</feature>
<dbReference type="AlphaFoldDB" id="A0A9P9WP44"/>
<name>A0A9P9WP44_9PEZI</name>
<dbReference type="Proteomes" id="UP000829685">
    <property type="component" value="Unassembled WGS sequence"/>
</dbReference>
<gene>
    <name evidence="2" type="ORF">JX265_005031</name>
</gene>
<evidence type="ECO:0000256" key="1">
    <source>
        <dbReference type="SAM" id="MobiDB-lite"/>
    </source>
</evidence>
<feature type="region of interest" description="Disordered" evidence="1">
    <location>
        <begin position="57"/>
        <end position="108"/>
    </location>
</feature>
<reference evidence="2" key="1">
    <citation type="submission" date="2021-03" db="EMBL/GenBank/DDBJ databases">
        <title>Revisited historic fungal species revealed as producer of novel bioactive compounds through whole genome sequencing and comparative genomics.</title>
        <authorList>
            <person name="Vignolle G.A."/>
            <person name="Hochenegger N."/>
            <person name="Mach R.L."/>
            <person name="Mach-Aigner A.R."/>
            <person name="Javad Rahimi M."/>
            <person name="Salim K.A."/>
            <person name="Chan C.M."/>
            <person name="Lim L.B.L."/>
            <person name="Cai F."/>
            <person name="Druzhinina I.S."/>
            <person name="U'Ren J.M."/>
            <person name="Derntl C."/>
        </authorList>
    </citation>
    <scope>NUCLEOTIDE SEQUENCE</scope>
    <source>
        <strain evidence="2">TUCIM 5799</strain>
    </source>
</reference>
<sequence>MAAAFNMDEIYRLVDDRAQTTDRFSQLNATGYAPPTPSHAEINIPDYRMLPELMRSSAGPRQSRHRRPTSQTTSSTKYSSTWDRSSYQGSAGSYPSTSPSTRPSRRSLPESVVGRIAARLPNQGIYVLPCEFAAYTGCDASFDLEDIDNWIEHTISHLHDRPPPKSMCWFCDEFDYHAVKHRFDARTIFEYRMHHIRDHIRDERYTVWDMRPDYHFIDHLDKYDIIGKDVIDTARSWCEGPSRTMEGIYNHDFIPPSQPRSEYVPYDTRAEDRERQRQQRRQRQSARGHR</sequence>
<evidence type="ECO:0000313" key="3">
    <source>
        <dbReference type="Proteomes" id="UP000829685"/>
    </source>
</evidence>
<accession>A0A9P9WP44</accession>
<organism evidence="2 3">
    <name type="scientific">Neoarthrinium moseri</name>
    <dbReference type="NCBI Taxonomy" id="1658444"/>
    <lineage>
        <taxon>Eukaryota</taxon>
        <taxon>Fungi</taxon>
        <taxon>Dikarya</taxon>
        <taxon>Ascomycota</taxon>
        <taxon>Pezizomycotina</taxon>
        <taxon>Sordariomycetes</taxon>
        <taxon>Xylariomycetidae</taxon>
        <taxon>Amphisphaeriales</taxon>
        <taxon>Apiosporaceae</taxon>
        <taxon>Neoarthrinium</taxon>
    </lineage>
</organism>
<dbReference type="EMBL" id="JAFIMR010000010">
    <property type="protein sequence ID" value="KAI1873409.1"/>
    <property type="molecule type" value="Genomic_DNA"/>
</dbReference>
<evidence type="ECO:0000313" key="2">
    <source>
        <dbReference type="EMBL" id="KAI1873409.1"/>
    </source>
</evidence>
<protein>
    <submittedName>
        <fullName evidence="2">Uncharacterized protein</fullName>
    </submittedName>
</protein>
<dbReference type="OrthoDB" id="409136at2759"/>